<keyword evidence="2" id="KW-1185">Reference proteome</keyword>
<dbReference type="Proteomes" id="UP000198379">
    <property type="component" value="Unassembled WGS sequence"/>
</dbReference>
<sequence>METIRLRYTIKKPKAIVQKALLEGIAVHQEFETLTILKRNKISHSYIIHINPLLQYKNLTDVSLVIDVYDAANSKHHTQIRLLLHYTNTTYYTFRKLILKGHLKCELLSHFNRFKSRVEKWS</sequence>
<evidence type="ECO:0000313" key="1">
    <source>
        <dbReference type="EMBL" id="SNR77531.1"/>
    </source>
</evidence>
<dbReference type="AlphaFoldDB" id="A0A238Z3S3"/>
<organism evidence="1 2">
    <name type="scientific">Dokdonia pacifica</name>
    <dbReference type="NCBI Taxonomy" id="1627892"/>
    <lineage>
        <taxon>Bacteria</taxon>
        <taxon>Pseudomonadati</taxon>
        <taxon>Bacteroidota</taxon>
        <taxon>Flavobacteriia</taxon>
        <taxon>Flavobacteriales</taxon>
        <taxon>Flavobacteriaceae</taxon>
        <taxon>Dokdonia</taxon>
    </lineage>
</organism>
<name>A0A238Z3S3_9FLAO</name>
<accession>A0A238Z3S3</accession>
<proteinExistence type="predicted"/>
<gene>
    <name evidence="1" type="ORF">SAMN06265376_102557</name>
</gene>
<evidence type="ECO:0000313" key="2">
    <source>
        <dbReference type="Proteomes" id="UP000198379"/>
    </source>
</evidence>
<dbReference type="RefSeq" id="WP_089371294.1">
    <property type="nucleotide sequence ID" value="NZ_BMEP01000001.1"/>
</dbReference>
<dbReference type="EMBL" id="FZNY01000002">
    <property type="protein sequence ID" value="SNR77531.1"/>
    <property type="molecule type" value="Genomic_DNA"/>
</dbReference>
<protein>
    <submittedName>
        <fullName evidence="1">Uncharacterized protein</fullName>
    </submittedName>
</protein>
<reference evidence="1 2" key="1">
    <citation type="submission" date="2017-06" db="EMBL/GenBank/DDBJ databases">
        <authorList>
            <person name="Kim H.J."/>
            <person name="Triplett B.A."/>
        </authorList>
    </citation>
    <scope>NUCLEOTIDE SEQUENCE [LARGE SCALE GENOMIC DNA]</scope>
    <source>
        <strain evidence="1 2">DSM 25597</strain>
    </source>
</reference>